<dbReference type="GO" id="GO:0001006">
    <property type="term" value="F:RNA polymerase III type 3 promoter sequence-specific DNA binding"/>
    <property type="evidence" value="ECO:0007669"/>
    <property type="project" value="TreeGrafter"/>
</dbReference>
<dbReference type="GO" id="GO:0008270">
    <property type="term" value="F:zinc ion binding"/>
    <property type="evidence" value="ECO:0007669"/>
    <property type="project" value="UniProtKB-KW"/>
</dbReference>
<dbReference type="FunFam" id="1.10.472.10:FF:000002">
    <property type="entry name" value="Transcription factor IIIB 90 kDa subunit"/>
    <property type="match status" value="1"/>
</dbReference>
<dbReference type="GO" id="GO:0097550">
    <property type="term" value="C:transcription preinitiation complex"/>
    <property type="evidence" value="ECO:0007669"/>
    <property type="project" value="TreeGrafter"/>
</dbReference>
<reference evidence="18" key="1">
    <citation type="submission" date="2017-02" db="UniProtKB">
        <authorList>
            <consortium name="WormBaseParasite"/>
        </authorList>
    </citation>
    <scope>IDENTIFICATION</scope>
</reference>
<keyword evidence="8" id="KW-0804">Transcription</keyword>
<dbReference type="GO" id="GO:0000126">
    <property type="term" value="C:transcription factor TFIIIB complex"/>
    <property type="evidence" value="ECO:0007669"/>
    <property type="project" value="TreeGrafter"/>
</dbReference>
<dbReference type="EMBL" id="UXUI01009227">
    <property type="protein sequence ID" value="VDD93290.1"/>
    <property type="molecule type" value="Genomic_DNA"/>
</dbReference>
<evidence type="ECO:0000256" key="6">
    <source>
        <dbReference type="ARBA" id="ARBA00023015"/>
    </source>
</evidence>
<evidence type="ECO:0000313" key="17">
    <source>
        <dbReference type="Proteomes" id="UP000274131"/>
    </source>
</evidence>
<dbReference type="STRING" id="51028.A0A0N4VD84"/>
<dbReference type="WBParaSite" id="EVEC_0000855701-mRNA-1">
    <property type="protein sequence ID" value="EVEC_0000855701-mRNA-1"/>
    <property type="gene ID" value="EVEC_0000855701"/>
</dbReference>
<accession>A0A0N4VD84</accession>
<dbReference type="SMART" id="SM00385">
    <property type="entry name" value="CYCLIN"/>
    <property type="match status" value="2"/>
</dbReference>
<evidence type="ECO:0000259" key="15">
    <source>
        <dbReference type="PROSITE" id="PS51134"/>
    </source>
</evidence>
<evidence type="ECO:0000256" key="4">
    <source>
        <dbReference type="ARBA" id="ARBA00022771"/>
    </source>
</evidence>
<evidence type="ECO:0000256" key="1">
    <source>
        <dbReference type="ARBA" id="ARBA00004123"/>
    </source>
</evidence>
<feature type="compositionally biased region" description="Polar residues" evidence="13">
    <location>
        <begin position="675"/>
        <end position="687"/>
    </location>
</feature>
<dbReference type="InterPro" id="IPR013137">
    <property type="entry name" value="Znf_TFIIB"/>
</dbReference>
<gene>
    <name evidence="16" type="ORF">EVEC_LOCUS8041</name>
</gene>
<keyword evidence="6" id="KW-0805">Transcription regulation</keyword>
<dbReference type="GO" id="GO:0005634">
    <property type="term" value="C:nucleus"/>
    <property type="evidence" value="ECO:0007669"/>
    <property type="project" value="UniProtKB-SubCell"/>
</dbReference>
<dbReference type="InterPro" id="IPR036915">
    <property type="entry name" value="Cyclin-like_sf"/>
</dbReference>
<evidence type="ECO:0000256" key="9">
    <source>
        <dbReference type="ARBA" id="ARBA00023242"/>
    </source>
</evidence>
<dbReference type="SUPFAM" id="SSF47954">
    <property type="entry name" value="Cyclin-like"/>
    <property type="match status" value="2"/>
</dbReference>
<dbReference type="InterPro" id="IPR011665">
    <property type="entry name" value="BRF1_TBP-bd_dom"/>
</dbReference>
<comment type="similarity">
    <text evidence="2">Belongs to the TFIIB family.</text>
</comment>
<keyword evidence="4 11" id="KW-0863">Zinc-finger</keyword>
<keyword evidence="9" id="KW-0539">Nucleus</keyword>
<proteinExistence type="inferred from homology"/>
<dbReference type="Gene3D" id="1.10.472.10">
    <property type="entry name" value="Cyclin-like"/>
    <property type="match status" value="2"/>
</dbReference>
<evidence type="ECO:0000256" key="14">
    <source>
        <dbReference type="SAM" id="Phobius"/>
    </source>
</evidence>
<dbReference type="CDD" id="cd20554">
    <property type="entry name" value="CYCLIN_TFIIIB90_rpt2"/>
    <property type="match status" value="1"/>
</dbReference>
<dbReference type="InterPro" id="IPR013150">
    <property type="entry name" value="TFIIB_cyclin"/>
</dbReference>
<dbReference type="Pfam" id="PF08271">
    <property type="entry name" value="Zn_Ribbon_TF"/>
    <property type="match status" value="1"/>
</dbReference>
<name>A0A0N4VD84_ENTVE</name>
<feature type="coiled-coil region" evidence="12">
    <location>
        <begin position="291"/>
        <end position="318"/>
    </location>
</feature>
<dbReference type="AlphaFoldDB" id="A0A0N4VD84"/>
<evidence type="ECO:0000256" key="5">
    <source>
        <dbReference type="ARBA" id="ARBA00022833"/>
    </source>
</evidence>
<evidence type="ECO:0000256" key="12">
    <source>
        <dbReference type="SAM" id="Coils"/>
    </source>
</evidence>
<keyword evidence="14" id="KW-0472">Membrane</keyword>
<sequence length="703" mass="78769">MGRTCPHCGSSEIDDDSARGDSTCMACGTVLEESTIVSDVTFQENAGGGHSLVGQFVSKDRAQTSNLPGVSGLLHQESREVTHAKGRKLIEEIASQLRISQHCKDTAFNFFKMCVARNLTRGRVRSHVVAACLYMTCRLENTAHLLLDFSDITQVNVFDLGRTLNFLARSLRINLPTTDPCLYILRFAVLLEFGDKQKEVVTLATRLVQRMKRDWIATGRRPTGLCGAALVLAARSCNFNRTIADIVRVVHVSEAVVRKRLDEFGQTPSSSLTIDEFASVDLEHCEDPPAFQEARRKLRALQKQKEEETIKKMEAQAMNSFNLIFLTFKMQPLEKEVEMALEKKRKEKFKKTPYAKMMVGSLSEDASTSSEMAEAEKMVCNEIVDYVFDAADESAADAPKSGMSSCYAPSLESLGIKNPLKPQIETIPVKNSDPASSSLDDEMGLEVLDIDDEEINTYILSNEEAELKARFWMKLNGEHLAEMERKCAFYCELTNSQKDLYFYILLSEGVVLDFLLLWIAFFELYFINLYDALRMNITIHCGQVGRKQREDELKQQDSESQPKKRKRASNGVRKKEPIVAATALEAMEKVIAEKNLSKKINYDLLKETLTERELPLTGEVLVKPVKMELTPSESPKLVTHLKESSEKRLPLLPARSKMLRKKIAPKLSAAKREPSSNNSSGLAQNKISADLFNVPSDSASAKC</sequence>
<evidence type="ECO:0000256" key="13">
    <source>
        <dbReference type="SAM" id="MobiDB-lite"/>
    </source>
</evidence>
<keyword evidence="5" id="KW-0862">Zinc</keyword>
<feature type="region of interest" description="Disordered" evidence="13">
    <location>
        <begin position="1"/>
        <end position="20"/>
    </location>
</feature>
<dbReference type="GO" id="GO:0000995">
    <property type="term" value="F:RNA polymerase III general transcription initiation factor activity"/>
    <property type="evidence" value="ECO:0007669"/>
    <property type="project" value="TreeGrafter"/>
</dbReference>
<feature type="transmembrane region" description="Helical" evidence="14">
    <location>
        <begin position="500"/>
        <end position="526"/>
    </location>
</feature>
<dbReference type="PRINTS" id="PR00685">
    <property type="entry name" value="TIFACTORIIB"/>
</dbReference>
<dbReference type="GO" id="GO:0017025">
    <property type="term" value="F:TBP-class protein binding"/>
    <property type="evidence" value="ECO:0007669"/>
    <property type="project" value="InterPro"/>
</dbReference>
<dbReference type="CDD" id="cd20553">
    <property type="entry name" value="CYCLIN_TFIIIB90_rpt1"/>
    <property type="match status" value="1"/>
</dbReference>
<dbReference type="PROSITE" id="PS51134">
    <property type="entry name" value="ZF_TFIIB"/>
    <property type="match status" value="1"/>
</dbReference>
<dbReference type="SUPFAM" id="SSF57783">
    <property type="entry name" value="Zinc beta-ribbon"/>
    <property type="match status" value="1"/>
</dbReference>
<dbReference type="Gene3D" id="2.20.25.10">
    <property type="match status" value="1"/>
</dbReference>
<feature type="region of interest" description="Disordered" evidence="13">
    <location>
        <begin position="550"/>
        <end position="573"/>
    </location>
</feature>
<comment type="subcellular location">
    <subcellularLocation>
        <location evidence="1">Nucleus</location>
    </subcellularLocation>
</comment>
<feature type="domain" description="TFIIB-type" evidence="15">
    <location>
        <begin position="1"/>
        <end position="32"/>
    </location>
</feature>
<dbReference type="InterPro" id="IPR000812">
    <property type="entry name" value="TFIIB"/>
</dbReference>
<feature type="compositionally biased region" description="Basic and acidic residues" evidence="13">
    <location>
        <begin position="550"/>
        <end position="562"/>
    </location>
</feature>
<evidence type="ECO:0000256" key="10">
    <source>
        <dbReference type="ARBA" id="ARBA00031009"/>
    </source>
</evidence>
<evidence type="ECO:0000313" key="16">
    <source>
        <dbReference type="EMBL" id="VDD93290.1"/>
    </source>
</evidence>
<dbReference type="GO" id="GO:0070897">
    <property type="term" value="P:transcription preinitiation complex assembly"/>
    <property type="evidence" value="ECO:0007669"/>
    <property type="project" value="InterPro"/>
</dbReference>
<keyword evidence="12" id="KW-0175">Coiled coil</keyword>
<evidence type="ECO:0000256" key="11">
    <source>
        <dbReference type="PROSITE-ProRule" id="PRU00469"/>
    </source>
</evidence>
<evidence type="ECO:0000256" key="2">
    <source>
        <dbReference type="ARBA" id="ARBA00010857"/>
    </source>
</evidence>
<dbReference type="PANTHER" id="PTHR11618">
    <property type="entry name" value="TRANSCRIPTION INITIATION FACTOR IIB-RELATED"/>
    <property type="match status" value="1"/>
</dbReference>
<evidence type="ECO:0000256" key="3">
    <source>
        <dbReference type="ARBA" id="ARBA00022723"/>
    </source>
</evidence>
<dbReference type="PANTHER" id="PTHR11618:SF4">
    <property type="entry name" value="TRANSCRIPTION FACTOR IIIB 90 KDA SUBUNIT"/>
    <property type="match status" value="1"/>
</dbReference>
<keyword evidence="3" id="KW-0479">Metal-binding</keyword>
<keyword evidence="14" id="KW-0812">Transmembrane</keyword>
<evidence type="ECO:0000256" key="8">
    <source>
        <dbReference type="ARBA" id="ARBA00023163"/>
    </source>
</evidence>
<feature type="region of interest" description="Disordered" evidence="13">
    <location>
        <begin position="662"/>
        <end position="687"/>
    </location>
</feature>
<dbReference type="Proteomes" id="UP000274131">
    <property type="component" value="Unassembled WGS sequence"/>
</dbReference>
<dbReference type="OrthoDB" id="511529at2759"/>
<dbReference type="FunFam" id="1.10.472.10:FF:000121">
    <property type="entry name" value="Transcription factor IIIB"/>
    <property type="match status" value="1"/>
</dbReference>
<dbReference type="Gene3D" id="1.20.5.650">
    <property type="entry name" value="Single helix bin"/>
    <property type="match status" value="1"/>
</dbReference>
<keyword evidence="7" id="KW-0010">Activator</keyword>
<evidence type="ECO:0000313" key="18">
    <source>
        <dbReference type="WBParaSite" id="EVEC_0000855701-mRNA-1"/>
    </source>
</evidence>
<dbReference type="Pfam" id="PF00382">
    <property type="entry name" value="TFIIB"/>
    <property type="match status" value="2"/>
</dbReference>
<keyword evidence="14" id="KW-1133">Transmembrane helix</keyword>
<dbReference type="InterPro" id="IPR013763">
    <property type="entry name" value="Cyclin-like_dom"/>
</dbReference>
<keyword evidence="17" id="KW-1185">Reference proteome</keyword>
<dbReference type="Pfam" id="PF07741">
    <property type="entry name" value="BRF1"/>
    <property type="match status" value="2"/>
</dbReference>
<protein>
    <recommendedName>
        <fullName evidence="10">B-related factor 1</fullName>
    </recommendedName>
</protein>
<reference evidence="16 17" key="2">
    <citation type="submission" date="2018-10" db="EMBL/GenBank/DDBJ databases">
        <authorList>
            <consortium name="Pathogen Informatics"/>
        </authorList>
    </citation>
    <scope>NUCLEOTIDE SEQUENCE [LARGE SCALE GENOMIC DNA]</scope>
</reference>
<organism evidence="18">
    <name type="scientific">Enterobius vermicularis</name>
    <name type="common">Human pinworm</name>
    <dbReference type="NCBI Taxonomy" id="51028"/>
    <lineage>
        <taxon>Eukaryota</taxon>
        <taxon>Metazoa</taxon>
        <taxon>Ecdysozoa</taxon>
        <taxon>Nematoda</taxon>
        <taxon>Chromadorea</taxon>
        <taxon>Rhabditida</taxon>
        <taxon>Spirurina</taxon>
        <taxon>Oxyuridomorpha</taxon>
        <taxon>Oxyuroidea</taxon>
        <taxon>Oxyuridae</taxon>
        <taxon>Enterobius</taxon>
    </lineage>
</organism>
<evidence type="ECO:0000256" key="7">
    <source>
        <dbReference type="ARBA" id="ARBA00023159"/>
    </source>
</evidence>